<feature type="non-terminal residue" evidence="1">
    <location>
        <position position="1"/>
    </location>
</feature>
<name>A0A1B6GAU4_9HEMI</name>
<dbReference type="Gene3D" id="3.90.1150.10">
    <property type="entry name" value="Aspartate Aminotransferase, domain 1"/>
    <property type="match status" value="1"/>
</dbReference>
<protein>
    <submittedName>
        <fullName evidence="1">Uncharacterized protein</fullName>
    </submittedName>
</protein>
<reference evidence="1" key="1">
    <citation type="submission" date="2015-11" db="EMBL/GenBank/DDBJ databases">
        <title>De novo transcriptome assembly of four potential Pierce s Disease insect vectors from Arizona vineyards.</title>
        <authorList>
            <person name="Tassone E.E."/>
        </authorList>
    </citation>
    <scope>NUCLEOTIDE SEQUENCE</scope>
</reference>
<accession>A0A1B6GAU4</accession>
<dbReference type="InterPro" id="IPR015422">
    <property type="entry name" value="PyrdxlP-dep_Trfase_small"/>
</dbReference>
<feature type="non-terminal residue" evidence="1">
    <location>
        <position position="121"/>
    </location>
</feature>
<organism evidence="1">
    <name type="scientific">Cuerna arida</name>
    <dbReference type="NCBI Taxonomy" id="1464854"/>
    <lineage>
        <taxon>Eukaryota</taxon>
        <taxon>Metazoa</taxon>
        <taxon>Ecdysozoa</taxon>
        <taxon>Arthropoda</taxon>
        <taxon>Hexapoda</taxon>
        <taxon>Insecta</taxon>
        <taxon>Pterygota</taxon>
        <taxon>Neoptera</taxon>
        <taxon>Paraneoptera</taxon>
        <taxon>Hemiptera</taxon>
        <taxon>Auchenorrhyncha</taxon>
        <taxon>Membracoidea</taxon>
        <taxon>Cicadellidae</taxon>
        <taxon>Cicadellinae</taxon>
        <taxon>Proconiini</taxon>
        <taxon>Cuerna</taxon>
    </lineage>
</organism>
<dbReference type="AlphaFoldDB" id="A0A1B6GAU4"/>
<gene>
    <name evidence="1" type="ORF">g.6240</name>
</gene>
<proteinExistence type="predicted"/>
<sequence length="121" mass="13486">FHSEAGHVCGDNIDMVGLNPTGSIRVSIGLYTRKRDLDVLINSISQFVRSLPPPALYALPDEVVDIFPVDENQQVLENGEPIPQMPPQLYHLNPNMRLTQITVYPIKSCRGMQVNSWTLGS</sequence>
<dbReference type="EMBL" id="GECZ01010214">
    <property type="protein sequence ID" value="JAS59555.1"/>
    <property type="molecule type" value="Transcribed_RNA"/>
</dbReference>
<evidence type="ECO:0000313" key="1">
    <source>
        <dbReference type="EMBL" id="JAS59555.1"/>
    </source>
</evidence>